<dbReference type="STRING" id="517719.SAMN05421762_3030"/>
<name>A0A1I1NXD0_9RHOB</name>
<protein>
    <submittedName>
        <fullName evidence="3">Tripartite tricarboxylate transporter TctB family protein</fullName>
    </submittedName>
</protein>
<keyword evidence="4" id="KW-1185">Reference proteome</keyword>
<dbReference type="AlphaFoldDB" id="A0A1I1NXD0"/>
<keyword evidence="1" id="KW-0812">Transmembrane</keyword>
<dbReference type="RefSeq" id="WP_093446254.1">
    <property type="nucleotide sequence ID" value="NZ_BAABWI010000002.1"/>
</dbReference>
<dbReference type="OrthoDB" id="5186924at2"/>
<feature type="transmembrane region" description="Helical" evidence="1">
    <location>
        <begin position="12"/>
        <end position="31"/>
    </location>
</feature>
<gene>
    <name evidence="3" type="ORF">SAMN05421762_3030</name>
</gene>
<dbReference type="Proteomes" id="UP000231644">
    <property type="component" value="Unassembled WGS sequence"/>
</dbReference>
<reference evidence="3 4" key="1">
    <citation type="submission" date="2016-10" db="EMBL/GenBank/DDBJ databases">
        <authorList>
            <person name="de Groot N.N."/>
        </authorList>
    </citation>
    <scope>NUCLEOTIDE SEQUENCE [LARGE SCALE GENOMIC DNA]</scope>
    <source>
        <strain evidence="3 4">DSM 29619</strain>
    </source>
</reference>
<keyword evidence="1" id="KW-1133">Transmembrane helix</keyword>
<feature type="domain" description="DUF1468" evidence="2">
    <location>
        <begin position="12"/>
        <end position="144"/>
    </location>
</feature>
<dbReference type="Pfam" id="PF07331">
    <property type="entry name" value="TctB"/>
    <property type="match status" value="1"/>
</dbReference>
<accession>A0A1I1NXD0</accession>
<evidence type="ECO:0000256" key="1">
    <source>
        <dbReference type="SAM" id="Phobius"/>
    </source>
</evidence>
<feature type="transmembrane region" description="Helical" evidence="1">
    <location>
        <begin position="122"/>
        <end position="141"/>
    </location>
</feature>
<organism evidence="3 4">
    <name type="scientific">Pseudooceanicola nitratireducens</name>
    <dbReference type="NCBI Taxonomy" id="517719"/>
    <lineage>
        <taxon>Bacteria</taxon>
        <taxon>Pseudomonadati</taxon>
        <taxon>Pseudomonadota</taxon>
        <taxon>Alphaproteobacteria</taxon>
        <taxon>Rhodobacterales</taxon>
        <taxon>Paracoccaceae</taxon>
        <taxon>Pseudooceanicola</taxon>
    </lineage>
</organism>
<feature type="transmembrane region" description="Helical" evidence="1">
    <location>
        <begin position="43"/>
        <end position="61"/>
    </location>
</feature>
<dbReference type="EMBL" id="FOLX01000001">
    <property type="protein sequence ID" value="SFC98370.1"/>
    <property type="molecule type" value="Genomic_DNA"/>
</dbReference>
<sequence>MRFVTERLEDVLAAIVTLAVGIFVVTEGSSYKIGTLSQMGPGYFPVILGWTMIVLAVLILVASRPAEIPMTLSHRQLRGMLFVAASFAAFALTIERFGMVPSITLTVFLASLANDRNTLVKAGLLGLGSALACALIFRVGLGLQIEAF</sequence>
<feature type="transmembrane region" description="Helical" evidence="1">
    <location>
        <begin position="81"/>
        <end position="110"/>
    </location>
</feature>
<dbReference type="InterPro" id="IPR009936">
    <property type="entry name" value="DUF1468"/>
</dbReference>
<proteinExistence type="predicted"/>
<evidence type="ECO:0000259" key="2">
    <source>
        <dbReference type="Pfam" id="PF07331"/>
    </source>
</evidence>
<evidence type="ECO:0000313" key="3">
    <source>
        <dbReference type="EMBL" id="SFC98370.1"/>
    </source>
</evidence>
<keyword evidence="1" id="KW-0472">Membrane</keyword>
<evidence type="ECO:0000313" key="4">
    <source>
        <dbReference type="Proteomes" id="UP000231644"/>
    </source>
</evidence>